<keyword evidence="4 6" id="KW-0067">ATP-binding</keyword>
<comment type="function">
    <text evidence="6">ATP-dependent specificity component of the Clp protease. It directs the protease to specific substrates. Can perform chaperone functions in the absence of ClpP.</text>
</comment>
<keyword evidence="9" id="KW-0645">Protease</keyword>
<feature type="domain" description="ClpX-type ZB" evidence="8">
    <location>
        <begin position="3"/>
        <end position="56"/>
    </location>
</feature>
<dbReference type="Pfam" id="PF06689">
    <property type="entry name" value="zf-C4_ClpX"/>
    <property type="match status" value="1"/>
</dbReference>
<feature type="binding site" evidence="6">
    <location>
        <begin position="120"/>
        <end position="127"/>
    </location>
    <ligand>
        <name>ATP</name>
        <dbReference type="ChEBI" id="CHEBI:30616"/>
    </ligand>
</feature>
<dbReference type="GO" id="GO:0051301">
    <property type="term" value="P:cell division"/>
    <property type="evidence" value="ECO:0007669"/>
    <property type="project" value="TreeGrafter"/>
</dbReference>
<evidence type="ECO:0000313" key="9">
    <source>
        <dbReference type="EMBL" id="MXO92377.1"/>
    </source>
</evidence>
<organism evidence="9 10">
    <name type="scientific">Aurantiacibacter arachoides</name>
    <dbReference type="NCBI Taxonomy" id="1850444"/>
    <lineage>
        <taxon>Bacteria</taxon>
        <taxon>Pseudomonadati</taxon>
        <taxon>Pseudomonadota</taxon>
        <taxon>Alphaproteobacteria</taxon>
        <taxon>Sphingomonadales</taxon>
        <taxon>Erythrobacteraceae</taxon>
        <taxon>Aurantiacibacter</taxon>
    </lineage>
</organism>
<reference evidence="9 10" key="1">
    <citation type="submission" date="2019-12" db="EMBL/GenBank/DDBJ databases">
        <title>Genomic-based taxomic classification of the family Erythrobacteraceae.</title>
        <authorList>
            <person name="Xu L."/>
        </authorList>
    </citation>
    <scope>NUCLEOTIDE SEQUENCE [LARGE SCALE GENOMIC DNA]</scope>
    <source>
        <strain evidence="9 10">RC4-10-4</strain>
    </source>
</reference>
<dbReference type="PANTHER" id="PTHR48102">
    <property type="entry name" value="ATP-DEPENDENT CLP PROTEASE ATP-BINDING SUBUNIT CLPX-LIKE, MITOCHONDRIAL-RELATED"/>
    <property type="match status" value="1"/>
</dbReference>
<name>A0A845A066_9SPHN</name>
<evidence type="ECO:0000259" key="8">
    <source>
        <dbReference type="PROSITE" id="PS51902"/>
    </source>
</evidence>
<dbReference type="InterPro" id="IPR050052">
    <property type="entry name" value="ATP-dep_Clp_protease_ClpX"/>
</dbReference>
<dbReference type="InterPro" id="IPR038366">
    <property type="entry name" value="Znf_CppX_C4_sf"/>
</dbReference>
<protein>
    <recommendedName>
        <fullName evidence="6">ATP-dependent Clp protease ATP-binding subunit ClpX</fullName>
    </recommendedName>
</protein>
<comment type="similarity">
    <text evidence="6 7">Belongs to the ClpX chaperone family.</text>
</comment>
<feature type="binding site" evidence="6 7">
    <location>
        <position position="15"/>
    </location>
    <ligand>
        <name>Zn(2+)</name>
        <dbReference type="ChEBI" id="CHEBI:29105"/>
    </ligand>
</feature>
<dbReference type="InterPro" id="IPR059188">
    <property type="entry name" value="Znf_CLPX-like"/>
</dbReference>
<dbReference type="InterPro" id="IPR046425">
    <property type="entry name" value="ClpX_bact"/>
</dbReference>
<dbReference type="InterPro" id="IPR019489">
    <property type="entry name" value="Clp_ATPase_C"/>
</dbReference>
<evidence type="ECO:0000256" key="2">
    <source>
        <dbReference type="ARBA" id="ARBA00022741"/>
    </source>
</evidence>
<dbReference type="FunFam" id="3.40.50.300:FF:000005">
    <property type="entry name" value="ATP-dependent Clp protease ATP-binding subunit ClpX"/>
    <property type="match status" value="1"/>
</dbReference>
<dbReference type="Gene3D" id="1.10.8.60">
    <property type="match status" value="1"/>
</dbReference>
<dbReference type="InterPro" id="IPR027417">
    <property type="entry name" value="P-loop_NTPase"/>
</dbReference>
<dbReference type="InterPro" id="IPR003959">
    <property type="entry name" value="ATPase_AAA_core"/>
</dbReference>
<dbReference type="EMBL" id="WTYH01000001">
    <property type="protein sequence ID" value="MXO92377.1"/>
    <property type="molecule type" value="Genomic_DNA"/>
</dbReference>
<dbReference type="GO" id="GO:0008233">
    <property type="term" value="F:peptidase activity"/>
    <property type="evidence" value="ECO:0007669"/>
    <property type="project" value="UniProtKB-KW"/>
</dbReference>
<dbReference type="SUPFAM" id="SSF52540">
    <property type="entry name" value="P-loop containing nucleoside triphosphate hydrolases"/>
    <property type="match status" value="1"/>
</dbReference>
<keyword evidence="2 6" id="KW-0547">Nucleotide-binding</keyword>
<evidence type="ECO:0000256" key="4">
    <source>
        <dbReference type="ARBA" id="ARBA00022840"/>
    </source>
</evidence>
<dbReference type="PROSITE" id="PS51902">
    <property type="entry name" value="CLPX_ZB"/>
    <property type="match status" value="1"/>
</dbReference>
<dbReference type="GO" id="GO:0005524">
    <property type="term" value="F:ATP binding"/>
    <property type="evidence" value="ECO:0007669"/>
    <property type="project" value="UniProtKB-UniRule"/>
</dbReference>
<dbReference type="SMART" id="SM01086">
    <property type="entry name" value="ClpB_D2-small"/>
    <property type="match status" value="1"/>
</dbReference>
<evidence type="ECO:0000256" key="3">
    <source>
        <dbReference type="ARBA" id="ARBA00022833"/>
    </source>
</evidence>
<dbReference type="CDD" id="cd19497">
    <property type="entry name" value="RecA-like_ClpX"/>
    <property type="match status" value="1"/>
</dbReference>
<keyword evidence="9" id="KW-0378">Hydrolase</keyword>
<accession>A0A845A066</accession>
<dbReference type="NCBIfam" id="NF003745">
    <property type="entry name" value="PRK05342.1"/>
    <property type="match status" value="1"/>
</dbReference>
<comment type="caution">
    <text evidence="9">The sequence shown here is derived from an EMBL/GenBank/DDBJ whole genome shotgun (WGS) entry which is preliminary data.</text>
</comment>
<evidence type="ECO:0000256" key="5">
    <source>
        <dbReference type="ARBA" id="ARBA00023186"/>
    </source>
</evidence>
<comment type="subunit">
    <text evidence="6">Component of the ClpX-ClpP complex. Forms a hexameric ring that, in the presence of ATP, binds to fourteen ClpP subunits assembled into a disk-like structure with a central cavity, resembling the structure of eukaryotic proteasomes.</text>
</comment>
<keyword evidence="1 6" id="KW-0479">Metal-binding</keyword>
<keyword evidence="3 6" id="KW-0862">Zinc</keyword>
<dbReference type="SMART" id="SM00994">
    <property type="entry name" value="zf-C4_ClpX"/>
    <property type="match status" value="1"/>
</dbReference>
<dbReference type="GO" id="GO:0051082">
    <property type="term" value="F:unfolded protein binding"/>
    <property type="evidence" value="ECO:0007669"/>
    <property type="project" value="UniProtKB-UniRule"/>
</dbReference>
<dbReference type="OrthoDB" id="9804062at2"/>
<dbReference type="GO" id="GO:0046983">
    <property type="term" value="F:protein dimerization activity"/>
    <property type="evidence" value="ECO:0007669"/>
    <property type="project" value="UniProtKB-UniRule"/>
</dbReference>
<dbReference type="RefSeq" id="WP_131451764.1">
    <property type="nucleotide sequence ID" value="NZ_BMJK01000001.1"/>
</dbReference>
<dbReference type="InterPro" id="IPR003593">
    <property type="entry name" value="AAA+_ATPase"/>
</dbReference>
<dbReference type="NCBIfam" id="TIGR00382">
    <property type="entry name" value="clpX"/>
    <property type="match status" value="1"/>
</dbReference>
<dbReference type="Proteomes" id="UP000460626">
    <property type="component" value="Unassembled WGS sequence"/>
</dbReference>
<sequence length="424" mass="46133">MTKLSGSDSKSTLYCSFCGKSQHEVRKLIAGPTVFICDECVELCNDIIREEAKSGLAARKDGGIPTPRDICGTLNDYVIGQDRAKRVLSVAVHNHYKRLAHAGKGAEVELAKSNILLVGPTGSGKTLLAQTLARTFDVPFTMADATTLTEAGYVGEDVENIILKLLQASDYNVEKAQQGIVYIDEIDKITRKAENPSITRDVSGEGVQQALLKLMEGTTASVPPQGGRKHPQQEFLQVDTTNILFIVGGAFAGLEKIIGDRLQKRSIGFGANVDEPSKARIGQMLEKCEPEDLLKFGLIPEFVGRLPVIATLHDLDEEALVTILKEPKNALVKQYAKLFELEDVDLTFTDDALIAIAKKAIKRKTGARGLRSIVEAILLDTMFDLPSMDDVSEVVVDGDVVEGRKEPVRVVSNDDEKAKKDEAA</sequence>
<dbReference type="AlphaFoldDB" id="A0A845A066"/>
<dbReference type="InterPro" id="IPR010603">
    <property type="entry name" value="Znf_CppX_C4"/>
</dbReference>
<dbReference type="Gene3D" id="6.20.220.10">
    <property type="entry name" value="ClpX chaperone, C4-type zinc finger domain"/>
    <property type="match status" value="1"/>
</dbReference>
<gene>
    <name evidence="6 9" type="primary">clpX</name>
    <name evidence="9" type="ORF">GRI62_02000</name>
</gene>
<evidence type="ECO:0000256" key="1">
    <source>
        <dbReference type="ARBA" id="ARBA00022723"/>
    </source>
</evidence>
<dbReference type="FunFam" id="1.10.8.60:FF:000002">
    <property type="entry name" value="ATP-dependent Clp protease ATP-binding subunit ClpX"/>
    <property type="match status" value="1"/>
</dbReference>
<dbReference type="SMART" id="SM00382">
    <property type="entry name" value="AAA"/>
    <property type="match status" value="1"/>
</dbReference>
<dbReference type="GO" id="GO:0008270">
    <property type="term" value="F:zinc ion binding"/>
    <property type="evidence" value="ECO:0007669"/>
    <property type="project" value="UniProtKB-UniRule"/>
</dbReference>
<evidence type="ECO:0000256" key="6">
    <source>
        <dbReference type="HAMAP-Rule" id="MF_00175"/>
    </source>
</evidence>
<feature type="binding site" evidence="6 7">
    <location>
        <position position="40"/>
    </location>
    <ligand>
        <name>Zn(2+)</name>
        <dbReference type="ChEBI" id="CHEBI:29105"/>
    </ligand>
</feature>
<dbReference type="Pfam" id="PF10431">
    <property type="entry name" value="ClpB_D2-small"/>
    <property type="match status" value="1"/>
</dbReference>
<dbReference type="GO" id="GO:0140662">
    <property type="term" value="F:ATP-dependent protein folding chaperone"/>
    <property type="evidence" value="ECO:0007669"/>
    <property type="project" value="InterPro"/>
</dbReference>
<dbReference type="GO" id="GO:0016887">
    <property type="term" value="F:ATP hydrolysis activity"/>
    <property type="evidence" value="ECO:0007669"/>
    <property type="project" value="InterPro"/>
</dbReference>
<dbReference type="PANTHER" id="PTHR48102:SF7">
    <property type="entry name" value="ATP-DEPENDENT CLP PROTEASE ATP-BINDING SUBUNIT CLPX-LIKE, MITOCHONDRIAL"/>
    <property type="match status" value="1"/>
</dbReference>
<dbReference type="Pfam" id="PF07724">
    <property type="entry name" value="AAA_2"/>
    <property type="match status" value="1"/>
</dbReference>
<dbReference type="HAMAP" id="MF_00175">
    <property type="entry name" value="ClpX"/>
    <property type="match status" value="1"/>
</dbReference>
<dbReference type="Gene3D" id="3.40.50.300">
    <property type="entry name" value="P-loop containing nucleotide triphosphate hydrolases"/>
    <property type="match status" value="1"/>
</dbReference>
<keyword evidence="5 6" id="KW-0143">Chaperone</keyword>
<dbReference type="InterPro" id="IPR004487">
    <property type="entry name" value="Clp_protease_ATP-bd_su_ClpX"/>
</dbReference>
<dbReference type="SUPFAM" id="SSF57716">
    <property type="entry name" value="Glucocorticoid receptor-like (DNA-binding domain)"/>
    <property type="match status" value="1"/>
</dbReference>
<feature type="binding site" evidence="6 7">
    <location>
        <position position="18"/>
    </location>
    <ligand>
        <name>Zn(2+)</name>
        <dbReference type="ChEBI" id="CHEBI:29105"/>
    </ligand>
</feature>
<evidence type="ECO:0000313" key="10">
    <source>
        <dbReference type="Proteomes" id="UP000460626"/>
    </source>
</evidence>
<feature type="binding site" evidence="6 7">
    <location>
        <position position="37"/>
    </location>
    <ligand>
        <name>Zn(2+)</name>
        <dbReference type="ChEBI" id="CHEBI:29105"/>
    </ligand>
</feature>
<dbReference type="GO" id="GO:0009376">
    <property type="term" value="C:HslUV protease complex"/>
    <property type="evidence" value="ECO:0007669"/>
    <property type="project" value="TreeGrafter"/>
</dbReference>
<evidence type="ECO:0000256" key="7">
    <source>
        <dbReference type="PROSITE-ProRule" id="PRU01250"/>
    </source>
</evidence>
<keyword evidence="10" id="KW-1185">Reference proteome</keyword>
<dbReference type="GO" id="GO:0051603">
    <property type="term" value="P:proteolysis involved in protein catabolic process"/>
    <property type="evidence" value="ECO:0007669"/>
    <property type="project" value="TreeGrafter"/>
</dbReference>
<proteinExistence type="inferred from homology"/>